<dbReference type="AlphaFoldDB" id="A0A4R6Q8M5"/>
<accession>A0A4R6Q8M5</accession>
<evidence type="ECO:0000313" key="3">
    <source>
        <dbReference type="Proteomes" id="UP000295500"/>
    </source>
</evidence>
<evidence type="ECO:0000256" key="1">
    <source>
        <dbReference type="SAM" id="MobiDB-lite"/>
    </source>
</evidence>
<proteinExistence type="predicted"/>
<feature type="compositionally biased region" description="Acidic residues" evidence="1">
    <location>
        <begin position="157"/>
        <end position="180"/>
    </location>
</feature>
<organism evidence="2 3">
    <name type="scientific">Aminicella lysinilytica</name>
    <dbReference type="NCBI Taxonomy" id="433323"/>
    <lineage>
        <taxon>Bacteria</taxon>
        <taxon>Bacillati</taxon>
        <taxon>Bacillota</taxon>
        <taxon>Clostridia</taxon>
        <taxon>Peptostreptococcales</taxon>
        <taxon>Anaerovoracaceae</taxon>
        <taxon>Aminicella</taxon>
    </lineage>
</organism>
<dbReference type="OrthoDB" id="1778979at2"/>
<comment type="caution">
    <text evidence="2">The sequence shown here is derived from an EMBL/GenBank/DDBJ whole genome shotgun (WGS) entry which is preliminary data.</text>
</comment>
<dbReference type="Proteomes" id="UP000295500">
    <property type="component" value="Unassembled WGS sequence"/>
</dbReference>
<sequence length="217" mass="25230">MDYKEQISAYIDEYYNDILVKYKEVTMAATKDGKKLAIFRKIDFSGHIAGFKDLEEKSKELGQKLSAMKIPQEDEQAQELEKKFEVSLDDFIKLCVRNQNHYDLMDRKQYTKNKVTLDDFKLSLAGVNVALRDSMVTLNELDQAYMIFTGKAKPEDFQEQDAEGECAEDDDAGDEIDPEDVSYINANDEDPDKADEVEEELRSRPRRYKKQEFDDEE</sequence>
<keyword evidence="3" id="KW-1185">Reference proteome</keyword>
<dbReference type="EMBL" id="SNXO01000007">
    <property type="protein sequence ID" value="TDP58407.1"/>
    <property type="molecule type" value="Genomic_DNA"/>
</dbReference>
<gene>
    <name evidence="2" type="ORF">EV211_1075</name>
</gene>
<reference evidence="2 3" key="1">
    <citation type="submission" date="2019-03" db="EMBL/GenBank/DDBJ databases">
        <title>Genomic Encyclopedia of Type Strains, Phase IV (KMG-IV): sequencing the most valuable type-strain genomes for metagenomic binning, comparative biology and taxonomic classification.</title>
        <authorList>
            <person name="Goeker M."/>
        </authorList>
    </citation>
    <scope>NUCLEOTIDE SEQUENCE [LARGE SCALE GENOMIC DNA]</scope>
    <source>
        <strain evidence="2 3">DSM 28287</strain>
    </source>
</reference>
<dbReference type="RefSeq" id="WP_133527919.1">
    <property type="nucleotide sequence ID" value="NZ_CALCQM010000175.1"/>
</dbReference>
<name>A0A4R6Q8M5_9FIRM</name>
<protein>
    <submittedName>
        <fullName evidence="2">Uncharacterized protein</fullName>
    </submittedName>
</protein>
<feature type="region of interest" description="Disordered" evidence="1">
    <location>
        <begin position="155"/>
        <end position="217"/>
    </location>
</feature>
<feature type="compositionally biased region" description="Acidic residues" evidence="1">
    <location>
        <begin position="187"/>
        <end position="199"/>
    </location>
</feature>
<evidence type="ECO:0000313" key="2">
    <source>
        <dbReference type="EMBL" id="TDP58407.1"/>
    </source>
</evidence>